<dbReference type="Proteomes" id="UP000256661">
    <property type="component" value="Unassembled WGS sequence"/>
</dbReference>
<dbReference type="InterPro" id="IPR019734">
    <property type="entry name" value="TPR_rpt"/>
</dbReference>
<evidence type="ECO:0000313" key="4">
    <source>
        <dbReference type="Proteomes" id="UP000256661"/>
    </source>
</evidence>
<feature type="repeat" description="TPR" evidence="1">
    <location>
        <begin position="129"/>
        <end position="162"/>
    </location>
</feature>
<dbReference type="SMART" id="SM00028">
    <property type="entry name" value="TPR"/>
    <property type="match status" value="3"/>
</dbReference>
<feature type="compositionally biased region" description="Basic and acidic residues" evidence="2">
    <location>
        <begin position="24"/>
        <end position="40"/>
    </location>
</feature>
<protein>
    <submittedName>
        <fullName evidence="3">Tetratricopeptide repeat protein</fullName>
    </submittedName>
</protein>
<reference evidence="3 4" key="1">
    <citation type="submission" date="2018-08" db="EMBL/GenBank/DDBJ databases">
        <title>Sequencing the genomes of 1000 actinobacteria strains.</title>
        <authorList>
            <person name="Klenk H.-P."/>
        </authorList>
    </citation>
    <scope>NUCLEOTIDE SEQUENCE [LARGE SCALE GENOMIC DNA]</scope>
    <source>
        <strain evidence="3 4">DSM 43927</strain>
    </source>
</reference>
<keyword evidence="4" id="KW-1185">Reference proteome</keyword>
<sequence length="180" mass="19371">MGRESDADGAPDTGAGQENPEQAPARDERNTGHEAKERPEASAAPQEPAGGREGAEPSGGVYEWYTRGLELLGSGSPAAAVQLLQRAAEAEPSSRSIREALARAQYGARRFAEAADSFRWIVQENPSEDYALFGLGLSLSRMGEFEAAVEHLALAVAMRPENKHYNNALRHARATLASRR</sequence>
<dbReference type="RefSeq" id="WP_245974679.1">
    <property type="nucleotide sequence ID" value="NZ_QTTT01000001.1"/>
</dbReference>
<proteinExistence type="predicted"/>
<dbReference type="Gene3D" id="1.25.40.10">
    <property type="entry name" value="Tetratricopeptide repeat domain"/>
    <property type="match status" value="1"/>
</dbReference>
<name>A0A3D9T496_9ACTN</name>
<gene>
    <name evidence="3" type="ORF">DFJ69_6794</name>
</gene>
<evidence type="ECO:0000313" key="3">
    <source>
        <dbReference type="EMBL" id="REF01194.1"/>
    </source>
</evidence>
<evidence type="ECO:0000256" key="2">
    <source>
        <dbReference type="SAM" id="MobiDB-lite"/>
    </source>
</evidence>
<accession>A0A3D9T496</accession>
<organism evidence="3 4">
    <name type="scientific">Thermomonospora umbrina</name>
    <dbReference type="NCBI Taxonomy" id="111806"/>
    <lineage>
        <taxon>Bacteria</taxon>
        <taxon>Bacillati</taxon>
        <taxon>Actinomycetota</taxon>
        <taxon>Actinomycetes</taxon>
        <taxon>Streptosporangiales</taxon>
        <taxon>Thermomonosporaceae</taxon>
        <taxon>Thermomonospora</taxon>
    </lineage>
</organism>
<comment type="caution">
    <text evidence="3">The sequence shown here is derived from an EMBL/GenBank/DDBJ whole genome shotgun (WGS) entry which is preliminary data.</text>
</comment>
<dbReference type="EMBL" id="QTTT01000001">
    <property type="protein sequence ID" value="REF01194.1"/>
    <property type="molecule type" value="Genomic_DNA"/>
</dbReference>
<dbReference type="InterPro" id="IPR011990">
    <property type="entry name" value="TPR-like_helical_dom_sf"/>
</dbReference>
<keyword evidence="1" id="KW-0802">TPR repeat</keyword>
<evidence type="ECO:0000256" key="1">
    <source>
        <dbReference type="PROSITE-ProRule" id="PRU00339"/>
    </source>
</evidence>
<dbReference type="AlphaFoldDB" id="A0A3D9T496"/>
<feature type="region of interest" description="Disordered" evidence="2">
    <location>
        <begin position="1"/>
        <end position="59"/>
    </location>
</feature>
<dbReference type="PROSITE" id="PS50005">
    <property type="entry name" value="TPR"/>
    <property type="match status" value="1"/>
</dbReference>
<dbReference type="Pfam" id="PF13432">
    <property type="entry name" value="TPR_16"/>
    <property type="match status" value="1"/>
</dbReference>
<dbReference type="SUPFAM" id="SSF48452">
    <property type="entry name" value="TPR-like"/>
    <property type="match status" value="1"/>
</dbReference>
<dbReference type="Pfam" id="PF13181">
    <property type="entry name" value="TPR_8"/>
    <property type="match status" value="1"/>
</dbReference>